<evidence type="ECO:0000256" key="3">
    <source>
        <dbReference type="ARBA" id="ARBA00022989"/>
    </source>
</evidence>
<dbReference type="AlphaFoldDB" id="A0A9W4UH83"/>
<feature type="transmembrane region" description="Helical" evidence="6">
    <location>
        <begin position="12"/>
        <end position="38"/>
    </location>
</feature>
<sequence length="183" mass="20830">MLEMSSRMSVSVKIASVSLIYLQLNAVVAVVCIGMQIHYGLGTHGEMLSDHQIERLSFNIYISIITYSASLGLTKLAVLMQYRRVFQTPRFQFWNYIFIGVIMIYLIATVLGCIFVCYPVQRFWKTHITGNCIDTFASWLSNAILNIITDLMIIILPMPVVRNLQLRPRQKLLLMGVFAFGAL</sequence>
<dbReference type="Pfam" id="PF20684">
    <property type="entry name" value="Fung_rhodopsin"/>
    <property type="match status" value="1"/>
</dbReference>
<comment type="similarity">
    <text evidence="5">Belongs to the SAT4 family.</text>
</comment>
<evidence type="ECO:0000256" key="2">
    <source>
        <dbReference type="ARBA" id="ARBA00022692"/>
    </source>
</evidence>
<dbReference type="PANTHER" id="PTHR33048">
    <property type="entry name" value="PTH11-LIKE INTEGRAL MEMBRANE PROTEIN (AFU_ORTHOLOGUE AFUA_5G11245)"/>
    <property type="match status" value="1"/>
</dbReference>
<comment type="subcellular location">
    <subcellularLocation>
        <location evidence="1">Membrane</location>
        <topology evidence="1">Multi-pass membrane protein</topology>
    </subcellularLocation>
</comment>
<keyword evidence="9" id="KW-1185">Reference proteome</keyword>
<comment type="caution">
    <text evidence="8">The sequence shown here is derived from an EMBL/GenBank/DDBJ whole genome shotgun (WGS) entry which is preliminary data.</text>
</comment>
<dbReference type="PANTHER" id="PTHR33048:SF47">
    <property type="entry name" value="INTEGRAL MEMBRANE PROTEIN-RELATED"/>
    <property type="match status" value="1"/>
</dbReference>
<evidence type="ECO:0000256" key="4">
    <source>
        <dbReference type="ARBA" id="ARBA00023136"/>
    </source>
</evidence>
<dbReference type="Proteomes" id="UP001152607">
    <property type="component" value="Unassembled WGS sequence"/>
</dbReference>
<dbReference type="EMBL" id="CAOQHR010000006">
    <property type="protein sequence ID" value="CAI6336151.1"/>
    <property type="molecule type" value="Genomic_DNA"/>
</dbReference>
<feature type="transmembrane region" description="Helical" evidence="6">
    <location>
        <begin position="58"/>
        <end position="81"/>
    </location>
</feature>
<accession>A0A9W4UH83</accession>
<protein>
    <recommendedName>
        <fullName evidence="7">Rhodopsin domain-containing protein</fullName>
    </recommendedName>
</protein>
<name>A0A9W4UH83_9PLEO</name>
<organism evidence="8 9">
    <name type="scientific">Periconia digitata</name>
    <dbReference type="NCBI Taxonomy" id="1303443"/>
    <lineage>
        <taxon>Eukaryota</taxon>
        <taxon>Fungi</taxon>
        <taxon>Dikarya</taxon>
        <taxon>Ascomycota</taxon>
        <taxon>Pezizomycotina</taxon>
        <taxon>Dothideomycetes</taxon>
        <taxon>Pleosporomycetidae</taxon>
        <taxon>Pleosporales</taxon>
        <taxon>Massarineae</taxon>
        <taxon>Periconiaceae</taxon>
        <taxon>Periconia</taxon>
    </lineage>
</organism>
<evidence type="ECO:0000313" key="9">
    <source>
        <dbReference type="Proteomes" id="UP001152607"/>
    </source>
</evidence>
<reference evidence="8" key="1">
    <citation type="submission" date="2023-01" db="EMBL/GenBank/DDBJ databases">
        <authorList>
            <person name="Van Ghelder C."/>
            <person name="Rancurel C."/>
        </authorList>
    </citation>
    <scope>NUCLEOTIDE SEQUENCE</scope>
    <source>
        <strain evidence="8">CNCM I-4278</strain>
    </source>
</reference>
<evidence type="ECO:0000256" key="5">
    <source>
        <dbReference type="ARBA" id="ARBA00038359"/>
    </source>
</evidence>
<dbReference type="InterPro" id="IPR049326">
    <property type="entry name" value="Rhodopsin_dom_fungi"/>
</dbReference>
<dbReference type="InterPro" id="IPR052337">
    <property type="entry name" value="SAT4-like"/>
</dbReference>
<dbReference type="GO" id="GO:0016020">
    <property type="term" value="C:membrane"/>
    <property type="evidence" value="ECO:0007669"/>
    <property type="project" value="UniProtKB-SubCell"/>
</dbReference>
<evidence type="ECO:0000259" key="7">
    <source>
        <dbReference type="Pfam" id="PF20684"/>
    </source>
</evidence>
<keyword evidence="4 6" id="KW-0472">Membrane</keyword>
<keyword evidence="3 6" id="KW-1133">Transmembrane helix</keyword>
<gene>
    <name evidence="8" type="ORF">PDIGIT_LOCUS9243</name>
</gene>
<feature type="domain" description="Rhodopsin" evidence="7">
    <location>
        <begin position="22"/>
        <end position="182"/>
    </location>
</feature>
<proteinExistence type="inferred from homology"/>
<evidence type="ECO:0000256" key="1">
    <source>
        <dbReference type="ARBA" id="ARBA00004141"/>
    </source>
</evidence>
<keyword evidence="2 6" id="KW-0812">Transmembrane</keyword>
<evidence type="ECO:0000256" key="6">
    <source>
        <dbReference type="SAM" id="Phobius"/>
    </source>
</evidence>
<evidence type="ECO:0000313" key="8">
    <source>
        <dbReference type="EMBL" id="CAI6336151.1"/>
    </source>
</evidence>
<feature type="transmembrane region" description="Helical" evidence="6">
    <location>
        <begin position="93"/>
        <end position="119"/>
    </location>
</feature>
<dbReference type="OrthoDB" id="444631at2759"/>
<feature type="transmembrane region" description="Helical" evidence="6">
    <location>
        <begin position="139"/>
        <end position="161"/>
    </location>
</feature>